<feature type="chain" id="PRO_5034931892" evidence="1">
    <location>
        <begin position="23"/>
        <end position="179"/>
    </location>
</feature>
<keyword evidence="3" id="KW-1185">Reference proteome</keyword>
<accession>A0A8H6XHB5</accession>
<protein>
    <submittedName>
        <fullName evidence="2">Glycopeptide</fullName>
    </submittedName>
</protein>
<gene>
    <name evidence="2" type="ORF">MSAN_02126600</name>
</gene>
<keyword evidence="1" id="KW-0732">Signal</keyword>
<name>A0A8H6XHB5_9AGAR</name>
<dbReference type="Proteomes" id="UP000623467">
    <property type="component" value="Unassembled WGS sequence"/>
</dbReference>
<dbReference type="EMBL" id="JACAZH010000030">
    <property type="protein sequence ID" value="KAF7340551.1"/>
    <property type="molecule type" value="Genomic_DNA"/>
</dbReference>
<evidence type="ECO:0000313" key="2">
    <source>
        <dbReference type="EMBL" id="KAF7340551.1"/>
    </source>
</evidence>
<evidence type="ECO:0000256" key="1">
    <source>
        <dbReference type="SAM" id="SignalP"/>
    </source>
</evidence>
<organism evidence="2 3">
    <name type="scientific">Mycena sanguinolenta</name>
    <dbReference type="NCBI Taxonomy" id="230812"/>
    <lineage>
        <taxon>Eukaryota</taxon>
        <taxon>Fungi</taxon>
        <taxon>Dikarya</taxon>
        <taxon>Basidiomycota</taxon>
        <taxon>Agaricomycotina</taxon>
        <taxon>Agaricomycetes</taxon>
        <taxon>Agaricomycetidae</taxon>
        <taxon>Agaricales</taxon>
        <taxon>Marasmiineae</taxon>
        <taxon>Mycenaceae</taxon>
        <taxon>Mycena</taxon>
    </lineage>
</organism>
<proteinExistence type="predicted"/>
<comment type="caution">
    <text evidence="2">The sequence shown here is derived from an EMBL/GenBank/DDBJ whole genome shotgun (WGS) entry which is preliminary data.</text>
</comment>
<feature type="signal peptide" evidence="1">
    <location>
        <begin position="1"/>
        <end position="22"/>
    </location>
</feature>
<dbReference type="AlphaFoldDB" id="A0A8H6XHB5"/>
<sequence length="179" mass="17947">MFSSIKAATLAVIAVAAGKALAESHTVTFANNCGFGTPTLIGQGGAVLSTGGAYTSNGPLVGAIAYLQTGELSSLFVLWFLMSTLPAGGCGFNGEGCTLVETTLVNPTCAGCGSSTDLSLIPPHAFSVTTGFGYLGSCSPAGADCNNANCNTAFHQPSDTFVQVACQADDANLVITFCL</sequence>
<evidence type="ECO:0000313" key="3">
    <source>
        <dbReference type="Proteomes" id="UP000623467"/>
    </source>
</evidence>
<dbReference type="OrthoDB" id="3342934at2759"/>
<reference evidence="2" key="1">
    <citation type="submission" date="2020-05" db="EMBL/GenBank/DDBJ databases">
        <title>Mycena genomes resolve the evolution of fungal bioluminescence.</title>
        <authorList>
            <person name="Tsai I.J."/>
        </authorList>
    </citation>
    <scope>NUCLEOTIDE SEQUENCE</scope>
    <source>
        <strain evidence="2">160909Yilan</strain>
    </source>
</reference>